<reference evidence="2" key="1">
    <citation type="submission" date="2020-08" db="EMBL/GenBank/DDBJ databases">
        <title>Multicomponent nature underlies the extraordinary mechanical properties of spider dragline silk.</title>
        <authorList>
            <person name="Kono N."/>
            <person name="Nakamura H."/>
            <person name="Mori M."/>
            <person name="Yoshida Y."/>
            <person name="Ohtoshi R."/>
            <person name="Malay A.D."/>
            <person name="Moran D.A.P."/>
            <person name="Tomita M."/>
            <person name="Numata K."/>
            <person name="Arakawa K."/>
        </authorList>
    </citation>
    <scope>NUCLEOTIDE SEQUENCE</scope>
</reference>
<gene>
    <name evidence="2" type="primary">AVEN_245_1</name>
    <name evidence="2" type="ORF">NPIL_657821</name>
</gene>
<evidence type="ECO:0000256" key="1">
    <source>
        <dbReference type="SAM" id="Phobius"/>
    </source>
</evidence>
<sequence length="108" mass="12499">MEGVDRCENLVSDYRISVHGKKWLWSIFTIYLDISLVNAWKISRLSTIRNKKSILEISQEVALFLFCTPGENRELAKHRSANEIPIEFSISKSLGRFGVHFIIKTKDN</sequence>
<dbReference type="OrthoDB" id="6707354at2759"/>
<organism evidence="2 3">
    <name type="scientific">Nephila pilipes</name>
    <name type="common">Giant wood spider</name>
    <name type="synonym">Nephila maculata</name>
    <dbReference type="NCBI Taxonomy" id="299642"/>
    <lineage>
        <taxon>Eukaryota</taxon>
        <taxon>Metazoa</taxon>
        <taxon>Ecdysozoa</taxon>
        <taxon>Arthropoda</taxon>
        <taxon>Chelicerata</taxon>
        <taxon>Arachnida</taxon>
        <taxon>Araneae</taxon>
        <taxon>Araneomorphae</taxon>
        <taxon>Entelegynae</taxon>
        <taxon>Araneoidea</taxon>
        <taxon>Nephilidae</taxon>
        <taxon>Nephila</taxon>
    </lineage>
</organism>
<keyword evidence="1" id="KW-0812">Transmembrane</keyword>
<evidence type="ECO:0000313" key="3">
    <source>
        <dbReference type="Proteomes" id="UP000887013"/>
    </source>
</evidence>
<feature type="transmembrane region" description="Helical" evidence="1">
    <location>
        <begin position="23"/>
        <end position="42"/>
    </location>
</feature>
<name>A0A8X6J333_NEPPI</name>
<dbReference type="AlphaFoldDB" id="A0A8X6J333"/>
<dbReference type="Proteomes" id="UP000887013">
    <property type="component" value="Unassembled WGS sequence"/>
</dbReference>
<accession>A0A8X6J333</accession>
<protein>
    <submittedName>
        <fullName evidence="2">DDE_Tnp_1_7 domain-containing protein</fullName>
    </submittedName>
</protein>
<keyword evidence="1" id="KW-0472">Membrane</keyword>
<keyword evidence="3" id="KW-1185">Reference proteome</keyword>
<proteinExistence type="predicted"/>
<dbReference type="EMBL" id="BMAW01041650">
    <property type="protein sequence ID" value="GFS30003.1"/>
    <property type="molecule type" value="Genomic_DNA"/>
</dbReference>
<comment type="caution">
    <text evidence="2">The sequence shown here is derived from an EMBL/GenBank/DDBJ whole genome shotgun (WGS) entry which is preliminary data.</text>
</comment>
<keyword evidence="1" id="KW-1133">Transmembrane helix</keyword>
<evidence type="ECO:0000313" key="2">
    <source>
        <dbReference type="EMBL" id="GFS30003.1"/>
    </source>
</evidence>